<evidence type="ECO:0000313" key="1">
    <source>
        <dbReference type="EMBL" id="WAS97208.1"/>
    </source>
</evidence>
<protein>
    <submittedName>
        <fullName evidence="1">Uncharacterized protein</fullName>
    </submittedName>
</protein>
<dbReference type="Proteomes" id="UP001164459">
    <property type="component" value="Chromosome"/>
</dbReference>
<evidence type="ECO:0000313" key="2">
    <source>
        <dbReference type="Proteomes" id="UP001164459"/>
    </source>
</evidence>
<gene>
    <name evidence="1" type="ORF">O0S08_13755</name>
</gene>
<name>A0ABY7HD39_9BACT</name>
<keyword evidence="2" id="KW-1185">Reference proteome</keyword>
<dbReference type="EMBL" id="CP114040">
    <property type="protein sequence ID" value="WAS97208.1"/>
    <property type="molecule type" value="Genomic_DNA"/>
</dbReference>
<proteinExistence type="predicted"/>
<sequence>MPAAAYIHAESPYTLVAVVTPITDDPGTSGKIKHLPCAPQVKHKWLRAYDAGECKVDYAVEPLYARRGYVLLRDLFEAERRAEDWAVYERMLADLALGKRVQPFPQDRLPAEVLHRRARGADPEEQKSHG</sequence>
<accession>A0ABY7HD39</accession>
<reference evidence="1" key="1">
    <citation type="submission" date="2022-11" db="EMBL/GenBank/DDBJ databases">
        <title>Minimal conservation of predation-associated metabolite biosynthetic gene clusters underscores biosynthetic potential of Myxococcota including descriptions for ten novel species: Archangium lansinium sp. nov., Myxococcus landrumus sp. nov., Nannocystis bai.</title>
        <authorList>
            <person name="Ahearne A."/>
            <person name="Stevens C."/>
            <person name="Dowd S."/>
        </authorList>
    </citation>
    <scope>NUCLEOTIDE SEQUENCE</scope>
    <source>
        <strain evidence="1">Fl3</strain>
    </source>
</reference>
<organism evidence="1 2">
    <name type="scientific">Nannocystis punicea</name>
    <dbReference type="NCBI Taxonomy" id="2995304"/>
    <lineage>
        <taxon>Bacteria</taxon>
        <taxon>Pseudomonadati</taxon>
        <taxon>Myxococcota</taxon>
        <taxon>Polyangia</taxon>
        <taxon>Nannocystales</taxon>
        <taxon>Nannocystaceae</taxon>
        <taxon>Nannocystis</taxon>
    </lineage>
</organism>
<dbReference type="RefSeq" id="WP_269039572.1">
    <property type="nucleotide sequence ID" value="NZ_CP114040.1"/>
</dbReference>